<sequence>MMMRIRKGEVHDIFFKDERIAVVNIIIKGILVKTINYNMLTGDIKAGDIVYVNNTSNYLKLGSGGYDFVIINESTGTTSDIDDEGHIMKLNYTPYQIKCHCISEREGIYREKIDGFKSLNNMAVIVGELHSMLSPIACCLKYLKNNIKIAYIMTDRGCLPIDFSDSVRELKQKGILACTITCGNAFGGDIEAVNIYDALVAAKGVLSCDIAIVTMGPGIIGTGTKYGFSGVEQGHIIDCINTLKGTPVFTPRISFADKRERHYGISHHTLTILSEISNTSANVVFPILEAEKMDFLFSQIHSADIMKKHILKFVSSDILHKALSHYKTKANTMGRGIEEDKEFFMTCQAAAFYSYFHLKE</sequence>
<evidence type="ECO:0008006" key="3">
    <source>
        <dbReference type="Google" id="ProtNLM"/>
    </source>
</evidence>
<protein>
    <recommendedName>
        <fullName evidence="3">DUF3866 domain-containing protein</fullName>
    </recommendedName>
</protein>
<reference evidence="1 2" key="1">
    <citation type="submission" date="2015-09" db="EMBL/GenBank/DDBJ databases">
        <title>Genome sequence of Oxobacter pfennigii DSM 3222.</title>
        <authorList>
            <person name="Poehlein A."/>
            <person name="Bengelsdorf F.R."/>
            <person name="Schiel-Bengelsdorf B."/>
            <person name="Duerre P."/>
            <person name="Daniel R."/>
        </authorList>
    </citation>
    <scope>NUCLEOTIDE SEQUENCE [LARGE SCALE GENOMIC DNA]</scope>
    <source>
        <strain evidence="1 2">DSM 3222</strain>
    </source>
</reference>
<comment type="caution">
    <text evidence="1">The sequence shown here is derived from an EMBL/GenBank/DDBJ whole genome shotgun (WGS) entry which is preliminary data.</text>
</comment>
<dbReference type="Pfam" id="PF12982">
    <property type="entry name" value="DUF3866"/>
    <property type="match status" value="1"/>
</dbReference>
<dbReference type="EMBL" id="LKET01000028">
    <property type="protein sequence ID" value="KPU44880.1"/>
    <property type="molecule type" value="Genomic_DNA"/>
</dbReference>
<proteinExistence type="predicted"/>
<dbReference type="AlphaFoldDB" id="A0A0N8NTH9"/>
<evidence type="ECO:0000313" key="1">
    <source>
        <dbReference type="EMBL" id="KPU44880.1"/>
    </source>
</evidence>
<accession>A0A0N8NTH9</accession>
<evidence type="ECO:0000313" key="2">
    <source>
        <dbReference type="Proteomes" id="UP000050326"/>
    </source>
</evidence>
<keyword evidence="2" id="KW-1185">Reference proteome</keyword>
<dbReference type="PATRIC" id="fig|36849.3.peg.1443"/>
<dbReference type="STRING" id="36849.OXPF_13580"/>
<dbReference type="RefSeq" id="WP_242854340.1">
    <property type="nucleotide sequence ID" value="NZ_LKET01000028.1"/>
</dbReference>
<dbReference type="Proteomes" id="UP000050326">
    <property type="component" value="Unassembled WGS sequence"/>
</dbReference>
<organism evidence="1 2">
    <name type="scientific">Oxobacter pfennigii</name>
    <dbReference type="NCBI Taxonomy" id="36849"/>
    <lineage>
        <taxon>Bacteria</taxon>
        <taxon>Bacillati</taxon>
        <taxon>Bacillota</taxon>
        <taxon>Clostridia</taxon>
        <taxon>Eubacteriales</taxon>
        <taxon>Clostridiaceae</taxon>
        <taxon>Oxobacter</taxon>
    </lineage>
</organism>
<gene>
    <name evidence="1" type="ORF">OXPF_13580</name>
</gene>
<dbReference type="InterPro" id="IPR024479">
    <property type="entry name" value="DUF3866"/>
</dbReference>
<name>A0A0N8NTH9_9CLOT</name>